<dbReference type="Gene3D" id="1.10.30.10">
    <property type="entry name" value="High mobility group box domain"/>
    <property type="match status" value="1"/>
</dbReference>
<evidence type="ECO:0000256" key="1">
    <source>
        <dbReference type="ARBA" id="ARBA00023125"/>
    </source>
</evidence>
<dbReference type="OrthoDB" id="1919336at2759"/>
<feature type="domain" description="HMG box" evidence="5">
    <location>
        <begin position="114"/>
        <end position="180"/>
    </location>
</feature>
<name>A0A2S4PQD1_9PEZI</name>
<dbReference type="SUPFAM" id="SSF47095">
    <property type="entry name" value="HMG-box"/>
    <property type="match status" value="1"/>
</dbReference>
<feature type="region of interest" description="Disordered" evidence="4">
    <location>
        <begin position="198"/>
        <end position="328"/>
    </location>
</feature>
<feature type="compositionally biased region" description="Low complexity" evidence="4">
    <location>
        <begin position="232"/>
        <end position="257"/>
    </location>
</feature>
<feature type="region of interest" description="Disordered" evidence="4">
    <location>
        <begin position="57"/>
        <end position="119"/>
    </location>
</feature>
<dbReference type="InterPro" id="IPR013761">
    <property type="entry name" value="SAM/pointed_sf"/>
</dbReference>
<dbReference type="GO" id="GO:0010468">
    <property type="term" value="P:regulation of gene expression"/>
    <property type="evidence" value="ECO:0007669"/>
    <property type="project" value="TreeGrafter"/>
</dbReference>
<dbReference type="Gene3D" id="1.10.150.50">
    <property type="entry name" value="Transcription Factor, Ets-1"/>
    <property type="match status" value="1"/>
</dbReference>
<evidence type="ECO:0000259" key="5">
    <source>
        <dbReference type="PROSITE" id="PS50118"/>
    </source>
</evidence>
<comment type="caution">
    <text evidence="6">The sequence shown here is derived from an EMBL/GenBank/DDBJ whole genome shotgun (WGS) entry which is preliminary data.</text>
</comment>
<dbReference type="PANTHER" id="PTHR46040">
    <property type="entry name" value="HIGH MOBILITY GROUP PROTEIN 2"/>
    <property type="match status" value="1"/>
</dbReference>
<dbReference type="InterPro" id="IPR009071">
    <property type="entry name" value="HMG_box_dom"/>
</dbReference>
<dbReference type="InterPro" id="IPR051965">
    <property type="entry name" value="ChromReg_NeuronalGeneExpr"/>
</dbReference>
<dbReference type="Pfam" id="PF00505">
    <property type="entry name" value="HMG_box"/>
    <property type="match status" value="1"/>
</dbReference>
<keyword evidence="2 3" id="KW-0539">Nucleus</keyword>
<gene>
    <name evidence="6" type="ORF">EPUL_005818</name>
</gene>
<dbReference type="AlphaFoldDB" id="A0A2S4PQD1"/>
<accession>A0A2S4PQD1</accession>
<organism evidence="6 7">
    <name type="scientific">Erysiphe pulchra</name>
    <dbReference type="NCBI Taxonomy" id="225359"/>
    <lineage>
        <taxon>Eukaryota</taxon>
        <taxon>Fungi</taxon>
        <taxon>Dikarya</taxon>
        <taxon>Ascomycota</taxon>
        <taxon>Pezizomycotina</taxon>
        <taxon>Leotiomycetes</taxon>
        <taxon>Erysiphales</taxon>
        <taxon>Erysiphaceae</taxon>
        <taxon>Erysiphe</taxon>
    </lineage>
</organism>
<proteinExistence type="predicted"/>
<dbReference type="InterPro" id="IPR036910">
    <property type="entry name" value="HMG_box_dom_sf"/>
</dbReference>
<dbReference type="STRING" id="225359.A0A2S4PQD1"/>
<evidence type="ECO:0000256" key="2">
    <source>
        <dbReference type="ARBA" id="ARBA00023242"/>
    </source>
</evidence>
<dbReference type="SMART" id="SM00398">
    <property type="entry name" value="HMG"/>
    <property type="match status" value="1"/>
</dbReference>
<feature type="compositionally biased region" description="Polar residues" evidence="4">
    <location>
        <begin position="220"/>
        <end position="231"/>
    </location>
</feature>
<keyword evidence="7" id="KW-1185">Reference proteome</keyword>
<dbReference type="InterPro" id="IPR001660">
    <property type="entry name" value="SAM"/>
</dbReference>
<dbReference type="Pfam" id="PF00536">
    <property type="entry name" value="SAM_1"/>
    <property type="match status" value="1"/>
</dbReference>
<dbReference type="EMBL" id="PEDP01001106">
    <property type="protein sequence ID" value="POS84247.1"/>
    <property type="molecule type" value="Genomic_DNA"/>
</dbReference>
<protein>
    <recommendedName>
        <fullName evidence="5">HMG box domain-containing protein</fullName>
    </recommendedName>
</protein>
<dbReference type="Proteomes" id="UP000237438">
    <property type="component" value="Unassembled WGS sequence"/>
</dbReference>
<dbReference type="SUPFAM" id="SSF47769">
    <property type="entry name" value="SAM/Pointed domain"/>
    <property type="match status" value="1"/>
</dbReference>
<feature type="compositionally biased region" description="Polar residues" evidence="4">
    <location>
        <begin position="282"/>
        <end position="292"/>
    </location>
</feature>
<evidence type="ECO:0000256" key="3">
    <source>
        <dbReference type="PROSITE-ProRule" id="PRU00267"/>
    </source>
</evidence>
<evidence type="ECO:0000256" key="4">
    <source>
        <dbReference type="SAM" id="MobiDB-lite"/>
    </source>
</evidence>
<dbReference type="PANTHER" id="PTHR46040:SF3">
    <property type="entry name" value="HIGH MOBILITY GROUP PROTEIN 2"/>
    <property type="match status" value="1"/>
</dbReference>
<feature type="DNA-binding region" description="HMG box" evidence="3">
    <location>
        <begin position="114"/>
        <end position="180"/>
    </location>
</feature>
<evidence type="ECO:0000313" key="6">
    <source>
        <dbReference type="EMBL" id="POS84247.1"/>
    </source>
</evidence>
<dbReference type="GO" id="GO:0005634">
    <property type="term" value="C:nucleus"/>
    <property type="evidence" value="ECO:0007669"/>
    <property type="project" value="UniProtKB-UniRule"/>
</dbReference>
<reference evidence="6 7" key="1">
    <citation type="submission" date="2017-10" db="EMBL/GenBank/DDBJ databases">
        <title>Development of genomic resources for the powdery mildew, Erysiphe pulchra.</title>
        <authorList>
            <person name="Wadl P.A."/>
            <person name="Mack B.M."/>
            <person name="Moore G."/>
            <person name="Beltz S.B."/>
        </authorList>
    </citation>
    <scope>NUCLEOTIDE SEQUENCE [LARGE SCALE GENOMIC DNA]</scope>
    <source>
        <strain evidence="6">Cflorida</strain>
    </source>
</reference>
<evidence type="ECO:0000313" key="7">
    <source>
        <dbReference type="Proteomes" id="UP000237438"/>
    </source>
</evidence>
<dbReference type="SMART" id="SM00454">
    <property type="entry name" value="SAM"/>
    <property type="match status" value="1"/>
</dbReference>
<dbReference type="PROSITE" id="PS50118">
    <property type="entry name" value="HMG_BOX_2"/>
    <property type="match status" value="1"/>
</dbReference>
<feature type="compositionally biased region" description="Basic and acidic residues" evidence="4">
    <location>
        <begin position="264"/>
        <end position="275"/>
    </location>
</feature>
<feature type="compositionally biased region" description="Basic and acidic residues" evidence="4">
    <location>
        <begin position="78"/>
        <end position="92"/>
    </location>
</feature>
<dbReference type="GO" id="GO:0003677">
    <property type="term" value="F:DNA binding"/>
    <property type="evidence" value="ECO:0007669"/>
    <property type="project" value="UniProtKB-UniRule"/>
</dbReference>
<sequence>MPELRSIFAELGLSQYLDDFIDQGFDSWQTILDITESDFDVLKVKLGHRRKLQRKIANSRGYSSDRALESRNSPPFDRPIEETPKTKTDTKESGVTLGTKRKYRRHPKPDENAPERPPSAYVIFSNKMREELRGRNLSFTEIAKLVGEKWQNLSQSQKELFEQQASTAKEKYNNELIEYKKTNLYKEYSSYLADFKARHSRQNSGDTECSKRSKVEAPSINRNNSVSSSTASHPGDPSSSNSHSDSTSSVSTPSSTNCPWPRLRNPEDSPGREVSKLASLALISTETPNVPTSPVLKSPTNPLKSQDVALNGSPPNYNLSRDQPREKPPLCQQMRDIEIREGMSSLQPLPILQPSFQYASQTHQFQIDKQDPMSICSMNNSILGNRTSSAPVGLRILMEPSLDRSHNTPRFLDQKLDDRFERQLPPLIPPCISPKSRVHDKLEQDQISSKIFNQFIGSSPMQIPPIRNLSDFNNRHTQKPMSISNCEDIKLDPTSALLKASEFLCHKNAERIL</sequence>
<keyword evidence="1 3" id="KW-0238">DNA-binding</keyword>